<evidence type="ECO:0000259" key="1">
    <source>
        <dbReference type="PROSITE" id="PS50041"/>
    </source>
</evidence>
<dbReference type="AlphaFoldDB" id="A0A8B7PBN1"/>
<proteinExistence type="predicted"/>
<dbReference type="GeneID" id="108679460"/>
<dbReference type="OrthoDB" id="8935730at2759"/>
<dbReference type="InterPro" id="IPR016187">
    <property type="entry name" value="CTDL_fold"/>
</dbReference>
<keyword evidence="2" id="KW-1185">Reference proteome</keyword>
<evidence type="ECO:0000313" key="2">
    <source>
        <dbReference type="Proteomes" id="UP000694843"/>
    </source>
</evidence>
<dbReference type="Proteomes" id="UP000694843">
    <property type="component" value="Unplaced"/>
</dbReference>
<dbReference type="CDD" id="cd00037">
    <property type="entry name" value="CLECT"/>
    <property type="match status" value="1"/>
</dbReference>
<evidence type="ECO:0000313" key="3">
    <source>
        <dbReference type="RefSeq" id="XP_018023569.2"/>
    </source>
</evidence>
<reference evidence="3" key="1">
    <citation type="submission" date="2025-08" db="UniProtKB">
        <authorList>
            <consortium name="RefSeq"/>
        </authorList>
    </citation>
    <scope>IDENTIFICATION</scope>
    <source>
        <tissue evidence="3">Whole organism</tissue>
    </source>
</reference>
<dbReference type="SMART" id="SM00034">
    <property type="entry name" value="CLECT"/>
    <property type="match status" value="1"/>
</dbReference>
<dbReference type="SUPFAM" id="SSF56436">
    <property type="entry name" value="C-type lectin-like"/>
    <property type="match status" value="1"/>
</dbReference>
<name>A0A8B7PBN1_HYAAZ</name>
<accession>A0A8B7PBN1</accession>
<dbReference type="InterPro" id="IPR001304">
    <property type="entry name" value="C-type_lectin-like"/>
</dbReference>
<dbReference type="Pfam" id="PF00059">
    <property type="entry name" value="Lectin_C"/>
    <property type="match status" value="1"/>
</dbReference>
<dbReference type="PROSITE" id="PS50041">
    <property type="entry name" value="C_TYPE_LECTIN_2"/>
    <property type="match status" value="1"/>
</dbReference>
<dbReference type="InterPro" id="IPR016186">
    <property type="entry name" value="C-type_lectin-like/link_sf"/>
</dbReference>
<feature type="domain" description="C-type lectin" evidence="1">
    <location>
        <begin position="170"/>
        <end position="283"/>
    </location>
</feature>
<sequence>MPAVTATHVRFATVSRSRPGIGRTMFRCCLMACLGVYNSCATKWSLIDINMTQFLINNHSAVMMAQSALVCVLQAEQVLRNASRGLACYSDGRCVVADGPYDHLRGPTSNSSTCFSFGLGSWCVSPPGGLNDTLTAAVPCNVSLSCTPQGWADGNSPDKSASQPQGMQCTSDGCFLASTSAMTWCAAHQYCLDVGGKLYSPTDPQKYTNFTGIVSGYFWVGAVRMPDNSWMWLSNGRGLVVAADWYPGQPNNPRPNCGTMTTFGWVWGLSDEACGSTKQALCSMSEN</sequence>
<gene>
    <name evidence="3" type="primary">LOC108679460</name>
</gene>
<dbReference type="KEGG" id="hazt:108679460"/>
<dbReference type="RefSeq" id="XP_018023569.2">
    <property type="nucleotide sequence ID" value="XM_018168080.2"/>
</dbReference>
<protein>
    <submittedName>
        <fullName evidence="3">Uncharacterized protein LOC108679460</fullName>
    </submittedName>
</protein>
<organism evidence="2 3">
    <name type="scientific">Hyalella azteca</name>
    <name type="common">Amphipod</name>
    <dbReference type="NCBI Taxonomy" id="294128"/>
    <lineage>
        <taxon>Eukaryota</taxon>
        <taxon>Metazoa</taxon>
        <taxon>Ecdysozoa</taxon>
        <taxon>Arthropoda</taxon>
        <taxon>Crustacea</taxon>
        <taxon>Multicrustacea</taxon>
        <taxon>Malacostraca</taxon>
        <taxon>Eumalacostraca</taxon>
        <taxon>Peracarida</taxon>
        <taxon>Amphipoda</taxon>
        <taxon>Senticaudata</taxon>
        <taxon>Talitrida</taxon>
        <taxon>Talitroidea</taxon>
        <taxon>Hyalellidae</taxon>
        <taxon>Hyalella</taxon>
    </lineage>
</organism>
<dbReference type="Gene3D" id="3.10.100.10">
    <property type="entry name" value="Mannose-Binding Protein A, subunit A"/>
    <property type="match status" value="1"/>
</dbReference>